<dbReference type="GO" id="GO:0019888">
    <property type="term" value="F:protein phosphatase regulator activity"/>
    <property type="evidence" value="ECO:0007669"/>
    <property type="project" value="TreeGrafter"/>
</dbReference>
<dbReference type="STRING" id="1408163.A0A0F4YRU4"/>
<feature type="compositionally biased region" description="Polar residues" evidence="3">
    <location>
        <begin position="966"/>
        <end position="975"/>
    </location>
</feature>
<feature type="compositionally biased region" description="Polar residues" evidence="3">
    <location>
        <begin position="597"/>
        <end position="621"/>
    </location>
</feature>
<feature type="compositionally biased region" description="Low complexity" evidence="3">
    <location>
        <begin position="912"/>
        <end position="942"/>
    </location>
</feature>
<keyword evidence="5" id="KW-1185">Reference proteome</keyword>
<comment type="caution">
    <text evidence="4">The sequence shown here is derived from an EMBL/GenBank/DDBJ whole genome shotgun (WGS) entry which is preliminary data.</text>
</comment>
<feature type="compositionally biased region" description="Basic and acidic residues" evidence="3">
    <location>
        <begin position="1078"/>
        <end position="1088"/>
    </location>
</feature>
<organism evidence="4 5">
    <name type="scientific">Rasamsonia emersonii (strain ATCC 16479 / CBS 393.64 / IMI 116815)</name>
    <dbReference type="NCBI Taxonomy" id="1408163"/>
    <lineage>
        <taxon>Eukaryota</taxon>
        <taxon>Fungi</taxon>
        <taxon>Dikarya</taxon>
        <taxon>Ascomycota</taxon>
        <taxon>Pezizomycotina</taxon>
        <taxon>Eurotiomycetes</taxon>
        <taxon>Eurotiomycetidae</taxon>
        <taxon>Eurotiales</taxon>
        <taxon>Trichocomaceae</taxon>
        <taxon>Rasamsonia</taxon>
    </lineage>
</organism>
<dbReference type="RefSeq" id="XP_013326945.1">
    <property type="nucleotide sequence ID" value="XM_013471491.1"/>
</dbReference>
<feature type="region of interest" description="Disordered" evidence="3">
    <location>
        <begin position="549"/>
        <end position="627"/>
    </location>
</feature>
<gene>
    <name evidence="4" type="ORF">T310_5636</name>
</gene>
<feature type="compositionally biased region" description="Polar residues" evidence="3">
    <location>
        <begin position="879"/>
        <end position="888"/>
    </location>
</feature>
<evidence type="ECO:0000313" key="5">
    <source>
        <dbReference type="Proteomes" id="UP000053958"/>
    </source>
</evidence>
<dbReference type="Pfam" id="PF04499">
    <property type="entry name" value="SAPS"/>
    <property type="match status" value="1"/>
</dbReference>
<dbReference type="Proteomes" id="UP000053958">
    <property type="component" value="Unassembled WGS sequence"/>
</dbReference>
<dbReference type="GeneID" id="25317976"/>
<dbReference type="AlphaFoldDB" id="A0A0F4YRU4"/>
<dbReference type="GO" id="GO:0005634">
    <property type="term" value="C:nucleus"/>
    <property type="evidence" value="ECO:0007669"/>
    <property type="project" value="TreeGrafter"/>
</dbReference>
<feature type="region of interest" description="Disordered" evidence="3">
    <location>
        <begin position="845"/>
        <end position="1048"/>
    </location>
</feature>
<proteinExistence type="inferred from homology"/>
<dbReference type="InterPro" id="IPR007587">
    <property type="entry name" value="SAPS"/>
</dbReference>
<feature type="region of interest" description="Disordered" evidence="3">
    <location>
        <begin position="445"/>
        <end position="534"/>
    </location>
</feature>
<sequence length="1120" mass="121471">MFWRFGGYANISTVDTLLDKPDVTLEELLDEPELIQELKQHNTKLIEYLREKDAAAKEEGLAKPRDEILEPEDLEKAEKQRLKYAYVACEILSSETWSILESMMVNEAFLRDFWEFLKRPAPLDSLQAGYFTKVNEVLFDKKTEEMLEFFKSLEGIVPAMLQHVDNPMVMDLLLKIISLEKVEGGQGIVEWLKSQNLIPILLSYLSPEHPASVQTSAGDFLKAIITISANATQNEQSCIGPNSLTRQLVSAPCVEQLISYMLQGGNALTVGVGIVIEVIRKNNSDYDPENVNGPDSPPTLYDPIYLGTLLRLFAKHIPDFMELILSDKHAVIEGGQKKMVDRGQLNSAWGTKIEPLGFDRFKTCELMAELLHCSNMGLLNEVGSEDYIRQRDAERERLQQQGAFDPHRKDESLIDYNDTAGDFANGSALGSQSARDQKVLEVTNAGEDDGFEDVGSSEVLVDGAKDDVRDAEEAKETGTEPRNVSSQTSKLDINNDLVDEPLTTSDDKLDARGDASAPSQPQSADPVSPTACGLTDKVSEIRIDAEEAVLQDSQSQPQESAASEPAGSTAGQEQPSDLDKTALSPHPEDTPAPLFASQAQSEPKTSTTPEPVDSENPQPSAQGLPESIGAGIAHADDEFAPQIQYDLNGQPVVGDYLKIMFVEHKVVPTILQVFNGPMDRGFNRSLAIDLFETGRITEQIVEGQRRSDEAQASKNMRLGYMGHLTLISEEVVKFTERHPPEVLSQTVMDKVLHRDWIDYVEKTLSETRERDNAILGGVRPDVIGHRQSVLNAVGATQGFTGSAALANAGLNGGADGSSFDGFDALHQGSVSSGAFGLGGSSSLLSGFGSSSDDEDEEMEDQDDEEGRGTTEATTEGDSENATSSSTSQPIPILAPPPAPLNSGPSRARRQLAARLLSKQQAAEAAANADNSSSDSEKSSTSSGHDGDDQWQSNPFVIAGLEDDNNSSHAFSSTDFPSIDRDDTLSSPTFPRTGFPPPGSPSTNSSDEAIDESTEAVRRKVRIPLEVEDDDDEMGEMVGPSSGTDLMDSDEEEEAIINESLGYSSFYGPSRYGGFGRSYSKDEGGHSLFDDDADEHNDSSDGEDDGLVEILVPGKKSSSGS</sequence>
<feature type="compositionally biased region" description="Basic and acidic residues" evidence="3">
    <location>
        <begin position="463"/>
        <end position="479"/>
    </location>
</feature>
<dbReference type="PANTHER" id="PTHR12634">
    <property type="entry name" value="SIT4 YEAST -ASSOCIATING PROTEIN-RELATED"/>
    <property type="match status" value="1"/>
</dbReference>
<feature type="region of interest" description="Disordered" evidence="3">
    <location>
        <begin position="1073"/>
        <end position="1120"/>
    </location>
</feature>
<accession>A0A0F4YRU4</accession>
<feature type="compositionally biased region" description="Acidic residues" evidence="3">
    <location>
        <begin position="1089"/>
        <end position="1106"/>
    </location>
</feature>
<evidence type="ECO:0000256" key="1">
    <source>
        <dbReference type="ARBA" id="ARBA00006180"/>
    </source>
</evidence>
<name>A0A0F4YRU4_RASE3</name>
<feature type="compositionally biased region" description="Acidic residues" evidence="3">
    <location>
        <begin position="1025"/>
        <end position="1034"/>
    </location>
</feature>
<dbReference type="OrthoDB" id="295029at2759"/>
<evidence type="ECO:0000313" key="4">
    <source>
        <dbReference type="EMBL" id="KKA20333.1"/>
    </source>
</evidence>
<comment type="similarity">
    <text evidence="1">Belongs to the SAPS family.</text>
</comment>
<feature type="compositionally biased region" description="Acidic residues" evidence="3">
    <location>
        <begin position="851"/>
        <end position="865"/>
    </location>
</feature>
<feature type="compositionally biased region" description="Polar residues" evidence="3">
    <location>
        <begin position="480"/>
        <end position="492"/>
    </location>
</feature>
<evidence type="ECO:0000256" key="3">
    <source>
        <dbReference type="SAM" id="MobiDB-lite"/>
    </source>
</evidence>
<dbReference type="GO" id="GO:0019903">
    <property type="term" value="F:protein phosphatase binding"/>
    <property type="evidence" value="ECO:0007669"/>
    <property type="project" value="InterPro"/>
</dbReference>
<evidence type="ECO:0000256" key="2">
    <source>
        <dbReference type="ARBA" id="ARBA00023306"/>
    </source>
</evidence>
<dbReference type="PANTHER" id="PTHR12634:SF8">
    <property type="entry name" value="FIERY MOUNTAIN, ISOFORM D"/>
    <property type="match status" value="1"/>
</dbReference>
<feature type="compositionally biased region" description="Low complexity" evidence="3">
    <location>
        <begin position="553"/>
        <end position="566"/>
    </location>
</feature>
<dbReference type="GO" id="GO:0005829">
    <property type="term" value="C:cytosol"/>
    <property type="evidence" value="ECO:0007669"/>
    <property type="project" value="TreeGrafter"/>
</dbReference>
<reference evidence="4 5" key="1">
    <citation type="submission" date="2015-04" db="EMBL/GenBank/DDBJ databases">
        <authorList>
            <person name="Heijne W.H."/>
            <person name="Fedorova N.D."/>
            <person name="Nierman W.C."/>
            <person name="Vollebregt A.W."/>
            <person name="Zhao Z."/>
            <person name="Wu L."/>
            <person name="Kumar M."/>
            <person name="Stam H."/>
            <person name="van den Berg M.A."/>
            <person name="Pel H.J."/>
        </authorList>
    </citation>
    <scope>NUCLEOTIDE SEQUENCE [LARGE SCALE GENOMIC DNA]</scope>
    <source>
        <strain evidence="4 5">CBS 393.64</strain>
    </source>
</reference>
<protein>
    <submittedName>
        <fullName evidence="4">Sit4-associated protein (Sap185)</fullName>
    </submittedName>
</protein>
<dbReference type="EMBL" id="LASV01000268">
    <property type="protein sequence ID" value="KKA20333.1"/>
    <property type="molecule type" value="Genomic_DNA"/>
</dbReference>
<keyword evidence="2" id="KW-0131">Cell cycle</keyword>